<dbReference type="HOGENOM" id="CLU_1301435_0_0_1"/>
<name>A0A0E0GV29_ORYNI</name>
<dbReference type="Gramene" id="ONIVA03G39110.1">
    <property type="protein sequence ID" value="ONIVA03G39110.1"/>
    <property type="gene ID" value="ONIVA03G39110"/>
</dbReference>
<feature type="compositionally biased region" description="Gly residues" evidence="1">
    <location>
        <begin position="73"/>
        <end position="82"/>
    </location>
</feature>
<feature type="region of interest" description="Disordered" evidence="1">
    <location>
        <begin position="155"/>
        <end position="200"/>
    </location>
</feature>
<evidence type="ECO:0000256" key="1">
    <source>
        <dbReference type="SAM" id="MobiDB-lite"/>
    </source>
</evidence>
<dbReference type="AlphaFoldDB" id="A0A0E0GV29"/>
<keyword evidence="3" id="KW-1185">Reference proteome</keyword>
<evidence type="ECO:0000313" key="2">
    <source>
        <dbReference type="EnsemblPlants" id="ONIVA03G39110.1"/>
    </source>
</evidence>
<dbReference type="EnsemblPlants" id="ONIVA03G39110.1">
    <property type="protein sequence ID" value="ONIVA03G39110.1"/>
    <property type="gene ID" value="ONIVA03G39110"/>
</dbReference>
<proteinExistence type="predicted"/>
<evidence type="ECO:0000313" key="3">
    <source>
        <dbReference type="Proteomes" id="UP000006591"/>
    </source>
</evidence>
<reference evidence="2" key="1">
    <citation type="submission" date="2015-04" db="UniProtKB">
        <authorList>
            <consortium name="EnsemblPlants"/>
        </authorList>
    </citation>
    <scope>IDENTIFICATION</scope>
    <source>
        <strain evidence="2">SL10</strain>
    </source>
</reference>
<feature type="region of interest" description="Disordered" evidence="1">
    <location>
        <begin position="41"/>
        <end position="95"/>
    </location>
</feature>
<protein>
    <submittedName>
        <fullName evidence="2">Uncharacterized protein</fullName>
    </submittedName>
</protein>
<feature type="compositionally biased region" description="Basic and acidic residues" evidence="1">
    <location>
        <begin position="182"/>
        <end position="191"/>
    </location>
</feature>
<reference evidence="2" key="2">
    <citation type="submission" date="2018-04" db="EMBL/GenBank/DDBJ databases">
        <title>OnivRS2 (Oryza nivara Reference Sequence Version 2).</title>
        <authorList>
            <person name="Zhang J."/>
            <person name="Kudrna D."/>
            <person name="Lee S."/>
            <person name="Talag J."/>
            <person name="Rajasekar S."/>
            <person name="Welchert J."/>
            <person name="Hsing Y.-I."/>
            <person name="Wing R.A."/>
        </authorList>
    </citation>
    <scope>NUCLEOTIDE SEQUENCE [LARGE SCALE GENOMIC DNA]</scope>
    <source>
        <strain evidence="2">SL10</strain>
    </source>
</reference>
<organism evidence="2">
    <name type="scientific">Oryza nivara</name>
    <name type="common">Indian wild rice</name>
    <name type="synonym">Oryza sativa f. spontanea</name>
    <dbReference type="NCBI Taxonomy" id="4536"/>
    <lineage>
        <taxon>Eukaryota</taxon>
        <taxon>Viridiplantae</taxon>
        <taxon>Streptophyta</taxon>
        <taxon>Embryophyta</taxon>
        <taxon>Tracheophyta</taxon>
        <taxon>Spermatophyta</taxon>
        <taxon>Magnoliopsida</taxon>
        <taxon>Liliopsida</taxon>
        <taxon>Poales</taxon>
        <taxon>Poaceae</taxon>
        <taxon>BOP clade</taxon>
        <taxon>Oryzoideae</taxon>
        <taxon>Oryzeae</taxon>
        <taxon>Oryzinae</taxon>
        <taxon>Oryza</taxon>
    </lineage>
</organism>
<dbReference type="Proteomes" id="UP000006591">
    <property type="component" value="Chromosome 3"/>
</dbReference>
<accession>A0A0E0GV29</accession>
<sequence>MCGTQMSFAYCGAVSLLSLSPSLRSLLPQVAARARAAWATGDGGERWSPSLSFSRGVRRGPERRGQAKTAASGGKGQSGGGQAETAASGRAPPPSLSLSCGVRRGPTLWFWLALLDCAGFQVEGSMNQVATTRCASTICPLLCCVLNVELKAEQSKIPHPSRRRRSGAHPPAVTTDCLLQKAEGERKREGEGYESDSVTGSQSELIFLCTVR</sequence>